<proteinExistence type="predicted"/>
<comment type="caution">
    <text evidence="1">The sequence shown here is derived from an EMBL/GenBank/DDBJ whole genome shotgun (WGS) entry which is preliminary data.</text>
</comment>
<protein>
    <submittedName>
        <fullName evidence="1">2635_t:CDS:1</fullName>
    </submittedName>
</protein>
<accession>A0ACA9PRD9</accession>
<dbReference type="EMBL" id="CAJVQC010022891">
    <property type="protein sequence ID" value="CAG8720055.1"/>
    <property type="molecule type" value="Genomic_DNA"/>
</dbReference>
<keyword evidence="2" id="KW-1185">Reference proteome</keyword>
<organism evidence="1 2">
    <name type="scientific">Racocetra persica</name>
    <dbReference type="NCBI Taxonomy" id="160502"/>
    <lineage>
        <taxon>Eukaryota</taxon>
        <taxon>Fungi</taxon>
        <taxon>Fungi incertae sedis</taxon>
        <taxon>Mucoromycota</taxon>
        <taxon>Glomeromycotina</taxon>
        <taxon>Glomeromycetes</taxon>
        <taxon>Diversisporales</taxon>
        <taxon>Gigasporaceae</taxon>
        <taxon>Racocetra</taxon>
    </lineage>
</organism>
<name>A0ACA9PRD9_9GLOM</name>
<reference evidence="1" key="1">
    <citation type="submission" date="2021-06" db="EMBL/GenBank/DDBJ databases">
        <authorList>
            <person name="Kallberg Y."/>
            <person name="Tangrot J."/>
            <person name="Rosling A."/>
        </authorList>
    </citation>
    <scope>NUCLEOTIDE SEQUENCE</scope>
    <source>
        <strain evidence="1">MA461A</strain>
    </source>
</reference>
<evidence type="ECO:0000313" key="2">
    <source>
        <dbReference type="Proteomes" id="UP000789920"/>
    </source>
</evidence>
<feature type="non-terminal residue" evidence="1">
    <location>
        <position position="261"/>
    </location>
</feature>
<gene>
    <name evidence="1" type="ORF">RPERSI_LOCUS11227</name>
</gene>
<sequence length="261" mass="31011">MFSRLRLLRPLFYRPLWPQRRLSSSLINRHEYDFSPILAELPKDSKVASKIMNFAVDITKDLMQEKVDLMEKKEREKLDLTKDLMEKKEREKLDLTKDLMEKKEREKLDLMQEKVELSKHITNLENDVKHRTELLLRSKRMCNVRGALEFIRSTIRSQDKTISFREPTDNVLTRLTQDAKFISYLKQTCSLNNSQYKDVERCMGGLYHTASKKLHGHDKDIEIDARDWSVNEVLALGVLLRYYNISHSYYDDQGELAEYPY</sequence>
<evidence type="ECO:0000313" key="1">
    <source>
        <dbReference type="EMBL" id="CAG8720055.1"/>
    </source>
</evidence>
<dbReference type="Proteomes" id="UP000789920">
    <property type="component" value="Unassembled WGS sequence"/>
</dbReference>